<dbReference type="PANTHER" id="PTHR42850">
    <property type="entry name" value="METALLOPHOSPHOESTERASE"/>
    <property type="match status" value="1"/>
</dbReference>
<dbReference type="Pfam" id="PF00149">
    <property type="entry name" value="Metallophos"/>
    <property type="match status" value="1"/>
</dbReference>
<dbReference type="GO" id="GO:0005737">
    <property type="term" value="C:cytoplasm"/>
    <property type="evidence" value="ECO:0007669"/>
    <property type="project" value="TreeGrafter"/>
</dbReference>
<name>A0A9D2K393_9FIRM</name>
<accession>A0A9D2K393</accession>
<sequence length="235" mass="26873">MGYTYVMSDIHGMSHLLEEMLEKIRFSAEDRLYILGDMIDRGPDPGGVMDLAAAHPNITALRGNHEDTFAEWYLTVTEAERSGYFYNTYAVLSEDPERKERIPEYVNWMKKLPLYKKVKQDGTCYLLAHASTEGVLQMWKRKDGFLWDSSFIEKERGVPGYISVVGHVPTFILRGYPKEPATIWRSPNGRIIDVDCGASFWLYGGRLGCLCLETGEEFYTAEKPEQRMSAADRAM</sequence>
<dbReference type="InterPro" id="IPR050126">
    <property type="entry name" value="Ap4A_hydrolase"/>
</dbReference>
<dbReference type="PANTHER" id="PTHR42850:SF4">
    <property type="entry name" value="ZINC-DEPENDENT ENDOPOLYPHOSPHATASE"/>
    <property type="match status" value="1"/>
</dbReference>
<dbReference type="Gene3D" id="3.60.21.10">
    <property type="match status" value="1"/>
</dbReference>
<dbReference type="GO" id="GO:0042132">
    <property type="term" value="F:fructose 1,6-bisphosphate 1-phosphatase activity"/>
    <property type="evidence" value="ECO:0007669"/>
    <property type="project" value="UniProtKB-EC"/>
</dbReference>
<dbReference type="InterPro" id="IPR029052">
    <property type="entry name" value="Metallo-depent_PP-like"/>
</dbReference>
<proteinExistence type="predicted"/>
<dbReference type="AlphaFoldDB" id="A0A9D2K393"/>
<dbReference type="GO" id="GO:0008803">
    <property type="term" value="F:bis(5'-nucleosyl)-tetraphosphatase (symmetrical) activity"/>
    <property type="evidence" value="ECO:0007669"/>
    <property type="project" value="TreeGrafter"/>
</dbReference>
<organism evidence="2 3">
    <name type="scientific">Candidatus Mediterraneibacter stercoravium</name>
    <dbReference type="NCBI Taxonomy" id="2838685"/>
    <lineage>
        <taxon>Bacteria</taxon>
        <taxon>Bacillati</taxon>
        <taxon>Bacillota</taxon>
        <taxon>Clostridia</taxon>
        <taxon>Lachnospirales</taxon>
        <taxon>Lachnospiraceae</taxon>
        <taxon>Mediterraneibacter</taxon>
    </lineage>
</organism>
<dbReference type="Proteomes" id="UP000824116">
    <property type="component" value="Unassembled WGS sequence"/>
</dbReference>
<evidence type="ECO:0000313" key="3">
    <source>
        <dbReference type="Proteomes" id="UP000824116"/>
    </source>
</evidence>
<reference evidence="2" key="2">
    <citation type="submission" date="2021-04" db="EMBL/GenBank/DDBJ databases">
        <authorList>
            <person name="Gilroy R."/>
        </authorList>
    </citation>
    <scope>NUCLEOTIDE SEQUENCE</scope>
    <source>
        <strain evidence="2">CHK196-3914</strain>
    </source>
</reference>
<keyword evidence="2" id="KW-0378">Hydrolase</keyword>
<feature type="domain" description="Calcineurin-like phosphoesterase" evidence="1">
    <location>
        <begin position="5"/>
        <end position="171"/>
    </location>
</feature>
<evidence type="ECO:0000259" key="1">
    <source>
        <dbReference type="Pfam" id="PF00149"/>
    </source>
</evidence>
<comment type="caution">
    <text evidence="2">The sequence shown here is derived from an EMBL/GenBank/DDBJ whole genome shotgun (WGS) entry which is preliminary data.</text>
</comment>
<reference evidence="2" key="1">
    <citation type="journal article" date="2021" name="PeerJ">
        <title>Extensive microbial diversity within the chicken gut microbiome revealed by metagenomics and culture.</title>
        <authorList>
            <person name="Gilroy R."/>
            <person name="Ravi A."/>
            <person name="Getino M."/>
            <person name="Pursley I."/>
            <person name="Horton D.L."/>
            <person name="Alikhan N.F."/>
            <person name="Baker D."/>
            <person name="Gharbi K."/>
            <person name="Hall N."/>
            <person name="Watson M."/>
            <person name="Adriaenssens E.M."/>
            <person name="Foster-Nyarko E."/>
            <person name="Jarju S."/>
            <person name="Secka A."/>
            <person name="Antonio M."/>
            <person name="Oren A."/>
            <person name="Chaudhuri R.R."/>
            <person name="La Ragione R."/>
            <person name="Hildebrand F."/>
            <person name="Pallen M.J."/>
        </authorList>
    </citation>
    <scope>NUCLEOTIDE SEQUENCE</scope>
    <source>
        <strain evidence="2">CHK196-3914</strain>
    </source>
</reference>
<dbReference type="EMBL" id="DXAY01000231">
    <property type="protein sequence ID" value="HIZ75519.1"/>
    <property type="molecule type" value="Genomic_DNA"/>
</dbReference>
<protein>
    <submittedName>
        <fullName evidence="2">Fructose-bisphosphatase class III</fullName>
        <ecNumber evidence="2">3.1.3.11</ecNumber>
    </submittedName>
</protein>
<dbReference type="InterPro" id="IPR004843">
    <property type="entry name" value="Calcineurin-like_PHP"/>
</dbReference>
<dbReference type="SUPFAM" id="SSF56300">
    <property type="entry name" value="Metallo-dependent phosphatases"/>
    <property type="match status" value="1"/>
</dbReference>
<gene>
    <name evidence="2" type="ORF">H9723_09840</name>
</gene>
<dbReference type="GO" id="GO:0110154">
    <property type="term" value="P:RNA decapping"/>
    <property type="evidence" value="ECO:0007669"/>
    <property type="project" value="TreeGrafter"/>
</dbReference>
<dbReference type="EC" id="3.1.3.11" evidence="2"/>
<evidence type="ECO:0000313" key="2">
    <source>
        <dbReference type="EMBL" id="HIZ75519.1"/>
    </source>
</evidence>